<accession>S8FDP5</accession>
<name>S8FDP5_FOMSC</name>
<dbReference type="HOGENOM" id="CLU_010790_2_3_1"/>
<dbReference type="AlphaFoldDB" id="S8FDP5"/>
<protein>
    <submittedName>
        <fullName evidence="1">Uncharacterized protein</fullName>
    </submittedName>
</protein>
<sequence length="561" mass="64338">MRKASASIWRRSLEQLDDLPPCPSELIEPAYISLVFSPLCTACGKGRANTVYWIWLSRFCVECRNSSIIPCNEVDQFLTEKQWKVFDTFAAEEDEEDKYFLQTRVTGQRHLCYLKSDIHKAVEVYEKARYGNGQQWFRDQRRALVKERKRFAAACLKWAHKVEQSKKAEREQILDERIDEIGTRLRTLGWDREVDYLQEQHFRPLKAIKSIWVSKTLTDRAWTDMSIEVVARMEDVRAQRLEHEAMALMPQRWAALEDAGHELLERQFAKQPELLAYGLNIADLALQDEFRALLCSPPDVPVDGAAFLALDGQMDVIVERWTGHVREALRELVVQAKAVTKRSKGIDPLDLAMMVFGPKDNAVAGDWCRFFPSVANERVLRTAGAELGRAVSPYEEFIYAKSPGPFCDTAGTRLCGPQPTSFVRRVIRMAGLRGDTATAAEMDALDLRWLDHDGFVYTWRELISYYHCYGEPKGWRSARVEELVQARQRGIERLQNGHDRVWTCIRCNEAQARGPMTWVDVTEHLFAEHGIAREDVDDADISLSKILIPDMAGVIRLPVLT</sequence>
<dbReference type="EMBL" id="KE504186">
    <property type="protein sequence ID" value="EPS96594.1"/>
    <property type="molecule type" value="Genomic_DNA"/>
</dbReference>
<organism evidence="1 2">
    <name type="scientific">Fomitopsis schrenkii</name>
    <name type="common">Brown rot fungus</name>
    <dbReference type="NCBI Taxonomy" id="2126942"/>
    <lineage>
        <taxon>Eukaryota</taxon>
        <taxon>Fungi</taxon>
        <taxon>Dikarya</taxon>
        <taxon>Basidiomycota</taxon>
        <taxon>Agaricomycotina</taxon>
        <taxon>Agaricomycetes</taxon>
        <taxon>Polyporales</taxon>
        <taxon>Fomitopsis</taxon>
    </lineage>
</organism>
<gene>
    <name evidence="1" type="ORF">FOMPIDRAFT_1053092</name>
</gene>
<dbReference type="InParanoid" id="S8FDP5"/>
<dbReference type="Proteomes" id="UP000015241">
    <property type="component" value="Unassembled WGS sequence"/>
</dbReference>
<proteinExistence type="predicted"/>
<reference evidence="1 2" key="1">
    <citation type="journal article" date="2012" name="Science">
        <title>The Paleozoic origin of enzymatic lignin decomposition reconstructed from 31 fungal genomes.</title>
        <authorList>
            <person name="Floudas D."/>
            <person name="Binder M."/>
            <person name="Riley R."/>
            <person name="Barry K."/>
            <person name="Blanchette R.A."/>
            <person name="Henrissat B."/>
            <person name="Martinez A.T."/>
            <person name="Otillar R."/>
            <person name="Spatafora J.W."/>
            <person name="Yadav J.S."/>
            <person name="Aerts A."/>
            <person name="Benoit I."/>
            <person name="Boyd A."/>
            <person name="Carlson A."/>
            <person name="Copeland A."/>
            <person name="Coutinho P.M."/>
            <person name="de Vries R.P."/>
            <person name="Ferreira P."/>
            <person name="Findley K."/>
            <person name="Foster B."/>
            <person name="Gaskell J."/>
            <person name="Glotzer D."/>
            <person name="Gorecki P."/>
            <person name="Heitman J."/>
            <person name="Hesse C."/>
            <person name="Hori C."/>
            <person name="Igarashi K."/>
            <person name="Jurgens J.A."/>
            <person name="Kallen N."/>
            <person name="Kersten P."/>
            <person name="Kohler A."/>
            <person name="Kuees U."/>
            <person name="Kumar T.K.A."/>
            <person name="Kuo A."/>
            <person name="LaButti K."/>
            <person name="Larrondo L.F."/>
            <person name="Lindquist E."/>
            <person name="Ling A."/>
            <person name="Lombard V."/>
            <person name="Lucas S."/>
            <person name="Lundell T."/>
            <person name="Martin R."/>
            <person name="McLaughlin D.J."/>
            <person name="Morgenstern I."/>
            <person name="Morin E."/>
            <person name="Murat C."/>
            <person name="Nagy L.G."/>
            <person name="Nolan M."/>
            <person name="Ohm R.A."/>
            <person name="Patyshakuliyeva A."/>
            <person name="Rokas A."/>
            <person name="Ruiz-Duenas F.J."/>
            <person name="Sabat G."/>
            <person name="Salamov A."/>
            <person name="Samejima M."/>
            <person name="Schmutz J."/>
            <person name="Slot J.C."/>
            <person name="St John F."/>
            <person name="Stenlid J."/>
            <person name="Sun H."/>
            <person name="Sun S."/>
            <person name="Syed K."/>
            <person name="Tsang A."/>
            <person name="Wiebenga A."/>
            <person name="Young D."/>
            <person name="Pisabarro A."/>
            <person name="Eastwood D.C."/>
            <person name="Martin F."/>
            <person name="Cullen D."/>
            <person name="Grigoriev I.V."/>
            <person name="Hibbett D.S."/>
        </authorList>
    </citation>
    <scope>NUCLEOTIDE SEQUENCE</scope>
    <source>
        <strain evidence="2">FP-58527</strain>
    </source>
</reference>
<evidence type="ECO:0000313" key="1">
    <source>
        <dbReference type="EMBL" id="EPS96594.1"/>
    </source>
</evidence>
<evidence type="ECO:0000313" key="2">
    <source>
        <dbReference type="Proteomes" id="UP000015241"/>
    </source>
</evidence>
<dbReference type="OrthoDB" id="2745177at2759"/>
<keyword evidence="2" id="KW-1185">Reference proteome</keyword>